<comment type="caution">
    <text evidence="2">The sequence shown here is derived from an EMBL/GenBank/DDBJ whole genome shotgun (WGS) entry which is preliminary data.</text>
</comment>
<evidence type="ECO:0008006" key="4">
    <source>
        <dbReference type="Google" id="ProtNLM"/>
    </source>
</evidence>
<gene>
    <name evidence="2" type="ORF">SRB5_65550</name>
</gene>
<dbReference type="PANTHER" id="PTHR38479:SF2">
    <property type="entry name" value="WINGED HELIX DNA-BINDING DOMAIN-CONTAINING PROTEIN"/>
    <property type="match status" value="1"/>
</dbReference>
<feature type="compositionally biased region" description="Low complexity" evidence="1">
    <location>
        <begin position="247"/>
        <end position="269"/>
    </location>
</feature>
<protein>
    <recommendedName>
        <fullName evidence="4">Winged helix DNA-binding domain-containing protein</fullName>
    </recommendedName>
</protein>
<name>A0A7K0CS84_9ACTN</name>
<keyword evidence="3" id="KW-1185">Reference proteome</keyword>
<dbReference type="Pfam" id="PF06224">
    <property type="entry name" value="AlkZ-like"/>
    <property type="match status" value="1"/>
</dbReference>
<evidence type="ECO:0000313" key="3">
    <source>
        <dbReference type="Proteomes" id="UP000466345"/>
    </source>
</evidence>
<reference evidence="2 3" key="1">
    <citation type="submission" date="2019-10" db="EMBL/GenBank/DDBJ databases">
        <title>Streptomyces smaragdinus sp. nov. and Streptomyces fabii sp. nov., isolated from the gut of fungus growing-termite Macrotermes natalensis.</title>
        <authorList>
            <person name="Schwitalla J."/>
            <person name="Benndorf R."/>
            <person name="Martin K."/>
            <person name="De Beer W."/>
            <person name="Kaster A.-K."/>
            <person name="Vollmers J."/>
            <person name="Poulsen M."/>
            <person name="Beemelmanns C."/>
        </authorList>
    </citation>
    <scope>NUCLEOTIDE SEQUENCE [LARGE SCALE GENOMIC DNA]</scope>
    <source>
        <strain evidence="2 3">RB5</strain>
    </source>
</reference>
<organism evidence="2 3">
    <name type="scientific">Streptomyces smaragdinus</name>
    <dbReference type="NCBI Taxonomy" id="2585196"/>
    <lineage>
        <taxon>Bacteria</taxon>
        <taxon>Bacillati</taxon>
        <taxon>Actinomycetota</taxon>
        <taxon>Actinomycetes</taxon>
        <taxon>Kitasatosporales</taxon>
        <taxon>Streptomycetaceae</taxon>
        <taxon>Streptomyces</taxon>
    </lineage>
</organism>
<dbReference type="InterPro" id="IPR009351">
    <property type="entry name" value="AlkZ-like"/>
</dbReference>
<sequence>MVRDVRLEWARAQLVGGGVRAGSVDGVVRQVFAVQAQDVLAGELGLRVRAQGVSRGDVRRAVEGERSVVRGWFMRGTLHFVAAGDVRWLLGLYGERVVAGSAARYRALGLDEAVTRRALKVIAGAVADGPCTRAGITERLVPLGVDGGGQAPVHLIRRAALTGVICEGPRVGGEPAYVPAEEWLPRGEGPVGEAAVVELAVRYRRAYGPAAAEDFAGWAGLPLGMARKAWAGLRPVRAADTPPAPHSTAPADPGTAPTAPGAAPSAGADPDPRLLPAYDGYWLGHRDRTPALPDAAEAPRTLAPGGGQIRAAVIVDGLFAGTWSRTRQAGVRVDMLPGAVEPHGLAGEIQDVERFLA</sequence>
<feature type="region of interest" description="Disordered" evidence="1">
    <location>
        <begin position="237"/>
        <end position="273"/>
    </location>
</feature>
<accession>A0A7K0CS84</accession>
<dbReference type="AlphaFoldDB" id="A0A7K0CS84"/>
<dbReference type="OrthoDB" id="9148135at2"/>
<evidence type="ECO:0000313" key="2">
    <source>
        <dbReference type="EMBL" id="MQY16357.1"/>
    </source>
</evidence>
<dbReference type="PANTHER" id="PTHR38479">
    <property type="entry name" value="LMO0824 PROTEIN"/>
    <property type="match status" value="1"/>
</dbReference>
<proteinExistence type="predicted"/>
<dbReference type="Proteomes" id="UP000466345">
    <property type="component" value="Unassembled WGS sequence"/>
</dbReference>
<evidence type="ECO:0000256" key="1">
    <source>
        <dbReference type="SAM" id="MobiDB-lite"/>
    </source>
</evidence>
<dbReference type="EMBL" id="WEGJ01000052">
    <property type="protein sequence ID" value="MQY16357.1"/>
    <property type="molecule type" value="Genomic_DNA"/>
</dbReference>